<name>A0A521ENL2_9RHOB</name>
<dbReference type="PANTHER" id="PTHR10366:SF564">
    <property type="entry name" value="STEROL-4-ALPHA-CARBOXYLATE 3-DEHYDROGENASE, DECARBOXYLATING"/>
    <property type="match status" value="1"/>
</dbReference>
<accession>A0A521ENL2</accession>
<dbReference type="EMBL" id="FXTK01000014">
    <property type="protein sequence ID" value="SMO85517.1"/>
    <property type="molecule type" value="Genomic_DNA"/>
</dbReference>
<keyword evidence="1" id="KW-0560">Oxidoreductase</keyword>
<dbReference type="GO" id="GO:0016616">
    <property type="term" value="F:oxidoreductase activity, acting on the CH-OH group of donors, NAD or NADP as acceptor"/>
    <property type="evidence" value="ECO:0007669"/>
    <property type="project" value="TreeGrafter"/>
</dbReference>
<dbReference type="InterPro" id="IPR050425">
    <property type="entry name" value="NAD(P)_dehydrat-like"/>
</dbReference>
<sequence length="146" mass="15457">MAKTALVTGGTGFIAGWCIVELLRQGYVVRTTLRSPDKAALVRRGVESEADPDDRLTFVTADMTKDDGWDAAVAGCDYVLYIASPLGREAPKDRNALVEPARGGALRVAARGGRGRCRAGGDDLCHSNGARAWLGCGQHRGDLGRS</sequence>
<dbReference type="Proteomes" id="UP000319014">
    <property type="component" value="Unassembled WGS sequence"/>
</dbReference>
<evidence type="ECO:0000313" key="4">
    <source>
        <dbReference type="EMBL" id="SMO85517.1"/>
    </source>
</evidence>
<reference evidence="4 5" key="1">
    <citation type="submission" date="2017-05" db="EMBL/GenBank/DDBJ databases">
        <authorList>
            <person name="Varghese N."/>
            <person name="Submissions S."/>
        </authorList>
    </citation>
    <scope>NUCLEOTIDE SEQUENCE [LARGE SCALE GENOMIC DNA]</scope>
    <source>
        <strain evidence="4 5">DSM 100094</strain>
    </source>
</reference>
<dbReference type="Gene3D" id="3.40.50.720">
    <property type="entry name" value="NAD(P)-binding Rossmann-like Domain"/>
    <property type="match status" value="1"/>
</dbReference>
<evidence type="ECO:0000256" key="2">
    <source>
        <dbReference type="ARBA" id="ARBA00023445"/>
    </source>
</evidence>
<dbReference type="AlphaFoldDB" id="A0A521ENL2"/>
<dbReference type="RefSeq" id="WP_221930431.1">
    <property type="nucleotide sequence ID" value="NZ_FXTK01000014.1"/>
</dbReference>
<dbReference type="Pfam" id="PF01370">
    <property type="entry name" value="Epimerase"/>
    <property type="match status" value="1"/>
</dbReference>
<dbReference type="PANTHER" id="PTHR10366">
    <property type="entry name" value="NAD DEPENDENT EPIMERASE/DEHYDRATASE"/>
    <property type="match status" value="1"/>
</dbReference>
<comment type="similarity">
    <text evidence="2">Belongs to the NAD(P)-dependent epimerase/dehydratase family. Dihydroflavonol-4-reductase subfamily.</text>
</comment>
<dbReference type="InterPro" id="IPR036291">
    <property type="entry name" value="NAD(P)-bd_dom_sf"/>
</dbReference>
<gene>
    <name evidence="4" type="ORF">SAMN06265221_11450</name>
</gene>
<dbReference type="SUPFAM" id="SSF51735">
    <property type="entry name" value="NAD(P)-binding Rossmann-fold domains"/>
    <property type="match status" value="1"/>
</dbReference>
<feature type="domain" description="NAD-dependent epimerase/dehydratase" evidence="3">
    <location>
        <begin position="5"/>
        <end position="86"/>
    </location>
</feature>
<dbReference type="InterPro" id="IPR001509">
    <property type="entry name" value="Epimerase_deHydtase"/>
</dbReference>
<proteinExistence type="inferred from homology"/>
<organism evidence="4 5">
    <name type="scientific">Paracoccus laeviglucosivorans</name>
    <dbReference type="NCBI Taxonomy" id="1197861"/>
    <lineage>
        <taxon>Bacteria</taxon>
        <taxon>Pseudomonadati</taxon>
        <taxon>Pseudomonadota</taxon>
        <taxon>Alphaproteobacteria</taxon>
        <taxon>Rhodobacterales</taxon>
        <taxon>Paracoccaceae</taxon>
        <taxon>Paracoccus</taxon>
    </lineage>
</organism>
<evidence type="ECO:0000259" key="3">
    <source>
        <dbReference type="Pfam" id="PF01370"/>
    </source>
</evidence>
<evidence type="ECO:0000313" key="5">
    <source>
        <dbReference type="Proteomes" id="UP000319014"/>
    </source>
</evidence>
<evidence type="ECO:0000256" key="1">
    <source>
        <dbReference type="ARBA" id="ARBA00023002"/>
    </source>
</evidence>
<keyword evidence="5" id="KW-1185">Reference proteome</keyword>
<protein>
    <submittedName>
        <fullName evidence="4">NAD(P)H-binding</fullName>
    </submittedName>
</protein>